<proteinExistence type="predicted"/>
<feature type="region of interest" description="Disordered" evidence="1">
    <location>
        <begin position="1226"/>
        <end position="1406"/>
    </location>
</feature>
<feature type="region of interest" description="Disordered" evidence="1">
    <location>
        <begin position="534"/>
        <end position="578"/>
    </location>
</feature>
<feature type="compositionally biased region" description="Basic and acidic residues" evidence="1">
    <location>
        <begin position="387"/>
        <end position="399"/>
    </location>
</feature>
<dbReference type="InterPro" id="IPR057214">
    <property type="entry name" value="DUF7892"/>
</dbReference>
<reference evidence="3" key="1">
    <citation type="submission" date="2021-03" db="EMBL/GenBank/DDBJ databases">
        <title>Revisited historic fungal species revealed as producer of novel bioactive compounds through whole genome sequencing and comparative genomics.</title>
        <authorList>
            <person name="Vignolle G.A."/>
            <person name="Hochenegger N."/>
            <person name="Mach R.L."/>
            <person name="Mach-Aigner A.R."/>
            <person name="Javad Rahimi M."/>
            <person name="Salim K.A."/>
            <person name="Chan C.M."/>
            <person name="Lim L.B.L."/>
            <person name="Cai F."/>
            <person name="Druzhinina I.S."/>
            <person name="U'Ren J.M."/>
            <person name="Derntl C."/>
        </authorList>
    </citation>
    <scope>NUCLEOTIDE SEQUENCE</scope>
    <source>
        <strain evidence="3">TUCIM 5799</strain>
    </source>
</reference>
<feature type="domain" description="F-box" evidence="2">
    <location>
        <begin position="135"/>
        <end position="175"/>
    </location>
</feature>
<sequence>MGSGEAAGRSAATHRPHSPADVPEKTVSAAEEDVIMFDDSSDSDVSMSPASDDDIEDTCQHRVPDDTTIDSMLDPQTTAKGRGAAGGDRSGKRKSPGADFVPEEPSEHVKKVKLDRNVPSRPQRIGSLGADRSLLPPEIWHHIFTFVPPITLGTLVRVSRLFNLYLDPSSSVPCRPPAYATRGPVAALQPDAIWQVSRRRHWSSKMPSPLMGKTELDMWRLVYATSCQYCGMLVNADALTTQAKLNPGPGSENVKTIWPFATTSCGPCLVSNTTKEIDLLLSSSVPSLLLPALPFVLITGDLQVYTPSTVENGQIPTSAPLTKLFFSEHVDELKAEFLTVKDLGSGAAEEWLKGLEDYGKQRRLDAARWEKWESAGGAVQACSARRHELKTSDQMHHVGSESPTGAPNSTLAVDRHETSSLPNAAPSAPSPSTGLQRIMPLVVDNDTPFSVPPTSVQPVQSHQSRVRRREEVLEMKAARQAEIERRAMLLEPPLLPNILAHMPAFQAALQIITPLDDHAWGLLKPRLLGQRADAEVRDEKERKQQTPSTLQVVQEPARAPGSESQSRESKELVDKDWDDAQAPLRAEISMYADEAIRDTWDDGNKVGRENSPKFAADVLLSVRRRFYSQITKAAAAARSEGRKPPRDPPQGPFTQKLTLENMKWLFDTKIKPHTESYRKELFICNGCEDNLKAYGFEGVVQHYAAKHTSSLSLGSVVVYWRSEWPEVPPFHPDPIARSAQHRQPAGLSSHPASGHAHQTGSSQTQHITFGSVPYTPLYPGPPYSANYPPPVHPVQQSAFGPPPGVYNQQQGPYDPPFPHSPAAFNASHSAPPSVLSAHQGMLPNHYYPPHFGPPITGPPGVQHGQNYNAFHANSQGVYPIPQHGPFPDKTLSLLQLDDLARNSRDVWMTIAGVKELTGDIRVSVVLWHLAKRYRSRFSESPPLVMFIDGLSNNKEMRPVRNVNRLICKACQLGLDNIVMREGERSTFSLPQLVTHFQQKHIEPLQAMGGALPDWTIDMVYIPDLSCLSNLRAMVGMDNHKFALITEAFPQAALPMVPEPPPAVGHTGALLDGPASIGAGYNPPNNIPRHGLQINGIHIPYNPHHAASESGSQHAAATAASPAEGHINPAFAPYQAPRHNSQLSSHSNSGQTSPDARQNKHRSRQPAARDRKPAASSGGKTRKGNARNGVESPAATKMEDEEVDKEAEAEAQRQEEEIRAMWAAERKTAARIASTSVAPQVDSGDERESSARSPAQAPAQQAVSVSAASGKLLARHPSPESESDDDDDLFASLESHLNEEHTLHTYETQSSRKPDVEPRRVQPVYDQWATREQRWNDDGPLPSQLERPPMHEHNHSQPPTRARTRPTQAVPAQYYQETSPPTHPLEPAHTRALSHGGPPGLGFEGRSTRHFHKSYAPDQDHTYQADYYSSRPTQELRRPSPPSANHSGPRLGESRPLMPLSGGPYTEAYELVLVQDTRGEYYIKRPIFRDHEPIYTRYTDENPIYRESTARRAPVQDRYAPESSYGPGNPVHSLGSSHQRVFDSPRRSHDVMRQTYCENPSRTVAVPDEEYDPRFPAAPPGLDPSRFVRYE</sequence>
<dbReference type="InterPro" id="IPR036047">
    <property type="entry name" value="F-box-like_dom_sf"/>
</dbReference>
<feature type="region of interest" description="Disordered" evidence="1">
    <location>
        <begin position="635"/>
        <end position="654"/>
    </location>
</feature>
<dbReference type="EMBL" id="JAFIMR010000027">
    <property type="protein sequence ID" value="KAI1862569.1"/>
    <property type="molecule type" value="Genomic_DNA"/>
</dbReference>
<evidence type="ECO:0000259" key="2">
    <source>
        <dbReference type="SMART" id="SM00256"/>
    </source>
</evidence>
<dbReference type="CDD" id="cd09917">
    <property type="entry name" value="F-box_SF"/>
    <property type="match status" value="1"/>
</dbReference>
<feature type="region of interest" description="Disordered" evidence="1">
    <location>
        <begin position="1097"/>
        <end position="1213"/>
    </location>
</feature>
<dbReference type="Pfam" id="PF25422">
    <property type="entry name" value="DUF7892"/>
    <property type="match status" value="1"/>
</dbReference>
<comment type="caution">
    <text evidence="3">The sequence shown here is derived from an EMBL/GenBank/DDBJ whole genome shotgun (WGS) entry which is preliminary data.</text>
</comment>
<feature type="compositionally biased region" description="Polar residues" evidence="1">
    <location>
        <begin position="401"/>
        <end position="411"/>
    </location>
</feature>
<feature type="region of interest" description="Disordered" evidence="1">
    <location>
        <begin position="1"/>
        <end position="129"/>
    </location>
</feature>
<feature type="compositionally biased region" description="Basic and acidic residues" evidence="1">
    <location>
        <begin position="1539"/>
        <end position="1551"/>
    </location>
</feature>
<feature type="compositionally biased region" description="Basic and acidic residues" evidence="1">
    <location>
        <begin position="105"/>
        <end position="118"/>
    </location>
</feature>
<keyword evidence="4" id="KW-1185">Reference proteome</keyword>
<feature type="region of interest" description="Disordered" evidence="1">
    <location>
        <begin position="387"/>
        <end position="435"/>
    </location>
</feature>
<feature type="compositionally biased region" description="Low complexity" evidence="1">
    <location>
        <begin position="1250"/>
        <end position="1268"/>
    </location>
</feature>
<evidence type="ECO:0000256" key="1">
    <source>
        <dbReference type="SAM" id="MobiDB-lite"/>
    </source>
</evidence>
<dbReference type="OrthoDB" id="2322499at2759"/>
<organism evidence="3 4">
    <name type="scientific">Neoarthrinium moseri</name>
    <dbReference type="NCBI Taxonomy" id="1658444"/>
    <lineage>
        <taxon>Eukaryota</taxon>
        <taxon>Fungi</taxon>
        <taxon>Dikarya</taxon>
        <taxon>Ascomycota</taxon>
        <taxon>Pezizomycotina</taxon>
        <taxon>Sordariomycetes</taxon>
        <taxon>Xylariomycetidae</taxon>
        <taxon>Amphisphaeriales</taxon>
        <taxon>Apiosporaceae</taxon>
        <taxon>Neoarthrinium</taxon>
    </lineage>
</organism>
<feature type="compositionally biased region" description="Low complexity" evidence="1">
    <location>
        <begin position="419"/>
        <end position="432"/>
    </location>
</feature>
<dbReference type="SUPFAM" id="SSF81383">
    <property type="entry name" value="F-box domain"/>
    <property type="match status" value="1"/>
</dbReference>
<feature type="compositionally biased region" description="Polar residues" evidence="1">
    <location>
        <begin position="1137"/>
        <end position="1155"/>
    </location>
</feature>
<feature type="compositionally biased region" description="Basic and acidic residues" evidence="1">
    <location>
        <begin position="565"/>
        <end position="575"/>
    </location>
</feature>
<feature type="region of interest" description="Disordered" evidence="1">
    <location>
        <begin position="732"/>
        <end position="771"/>
    </location>
</feature>
<gene>
    <name evidence="3" type="ORF">JX265_009283</name>
</gene>
<accession>A0A9P9WGW0</accession>
<dbReference type="SMART" id="SM00256">
    <property type="entry name" value="FBOX"/>
    <property type="match status" value="1"/>
</dbReference>
<dbReference type="InterPro" id="IPR001810">
    <property type="entry name" value="F-box_dom"/>
</dbReference>
<feature type="compositionally biased region" description="Basic and acidic residues" evidence="1">
    <location>
        <begin position="1295"/>
        <end position="1319"/>
    </location>
</feature>
<dbReference type="Pfam" id="PF00646">
    <property type="entry name" value="F-box"/>
    <property type="match status" value="1"/>
</dbReference>
<feature type="compositionally biased region" description="Basic and acidic residues" evidence="1">
    <location>
        <begin position="534"/>
        <end position="544"/>
    </location>
</feature>
<feature type="region of interest" description="Disordered" evidence="1">
    <location>
        <begin position="1429"/>
        <end position="1457"/>
    </location>
</feature>
<dbReference type="Proteomes" id="UP000829685">
    <property type="component" value="Unassembled WGS sequence"/>
</dbReference>
<evidence type="ECO:0000313" key="3">
    <source>
        <dbReference type="EMBL" id="KAI1862569.1"/>
    </source>
</evidence>
<evidence type="ECO:0000313" key="4">
    <source>
        <dbReference type="Proteomes" id="UP000829685"/>
    </source>
</evidence>
<name>A0A9P9WGW0_9PEZI</name>
<feature type="compositionally biased region" description="Acidic residues" evidence="1">
    <location>
        <begin position="30"/>
        <end position="42"/>
    </location>
</feature>
<feature type="region of interest" description="Disordered" evidence="1">
    <location>
        <begin position="1511"/>
        <end position="1590"/>
    </location>
</feature>
<feature type="compositionally biased region" description="Polar residues" evidence="1">
    <location>
        <begin position="756"/>
        <end position="768"/>
    </location>
</feature>
<protein>
    <recommendedName>
        <fullName evidence="2">F-box domain-containing protein</fullName>
    </recommendedName>
</protein>